<dbReference type="EMBL" id="JACRWC010000079">
    <property type="protein sequence ID" value="MBC5999621.1"/>
    <property type="molecule type" value="Genomic_DNA"/>
</dbReference>
<feature type="region of interest" description="Disordered" evidence="1">
    <location>
        <begin position="75"/>
        <end position="192"/>
    </location>
</feature>
<dbReference type="Pfam" id="PF02229">
    <property type="entry name" value="PC4"/>
    <property type="match status" value="1"/>
</dbReference>
<evidence type="ECO:0000313" key="3">
    <source>
        <dbReference type="EMBL" id="MBC5999621.1"/>
    </source>
</evidence>
<feature type="compositionally biased region" description="Polar residues" evidence="1">
    <location>
        <begin position="113"/>
        <end position="132"/>
    </location>
</feature>
<name>A0A923SMZ6_9FIRM</name>
<gene>
    <name evidence="3" type="ORF">H8876_06375</name>
</gene>
<accession>A0A923SMZ6</accession>
<feature type="domain" description="Transcriptional coactivator p15 (PC4) C-terminal" evidence="2">
    <location>
        <begin position="27"/>
        <end position="73"/>
    </location>
</feature>
<feature type="compositionally biased region" description="Low complexity" evidence="1">
    <location>
        <begin position="99"/>
        <end position="112"/>
    </location>
</feature>
<keyword evidence="4" id="KW-1185">Reference proteome</keyword>
<protein>
    <recommendedName>
        <fullName evidence="2">Transcriptional coactivator p15 (PC4) C-terminal domain-containing protein</fullName>
    </recommendedName>
</protein>
<organism evidence="3 4">
    <name type="scientific">Lentihominibacter faecis</name>
    <dbReference type="NCBI Taxonomy" id="2764712"/>
    <lineage>
        <taxon>Bacteria</taxon>
        <taxon>Bacillati</taxon>
        <taxon>Bacillota</taxon>
        <taxon>Clostridia</taxon>
        <taxon>Peptostreptococcales</taxon>
        <taxon>Anaerovoracaceae</taxon>
        <taxon>Lentihominibacter</taxon>
    </lineage>
</organism>
<dbReference type="InterPro" id="IPR003173">
    <property type="entry name" value="PC4_C"/>
</dbReference>
<reference evidence="3" key="1">
    <citation type="submission" date="2020-08" db="EMBL/GenBank/DDBJ databases">
        <authorList>
            <person name="Liu C."/>
            <person name="Sun Q."/>
        </authorList>
    </citation>
    <scope>NUCLEOTIDE SEQUENCE</scope>
    <source>
        <strain evidence="3">BX16</strain>
    </source>
</reference>
<evidence type="ECO:0000313" key="4">
    <source>
        <dbReference type="Proteomes" id="UP000644115"/>
    </source>
</evidence>
<dbReference type="AlphaFoldDB" id="A0A923SMZ6"/>
<proteinExistence type="predicted"/>
<dbReference type="GO" id="GO:0003677">
    <property type="term" value="F:DNA binding"/>
    <property type="evidence" value="ECO:0007669"/>
    <property type="project" value="InterPro"/>
</dbReference>
<dbReference type="Gene3D" id="2.30.31.70">
    <property type="match status" value="1"/>
</dbReference>
<comment type="caution">
    <text evidence="3">The sequence shown here is derived from an EMBL/GenBank/DDBJ whole genome shotgun (WGS) entry which is preliminary data.</text>
</comment>
<dbReference type="Proteomes" id="UP000644115">
    <property type="component" value="Unassembled WGS sequence"/>
</dbReference>
<sequence length="192" mass="21443">MSSNRDFDREVTFEIVEEIGVIATHSTGWKKELNLVSWNGGQAKYDIRDWDPGHSRMSRGVTLKEQEMRQIVELLRRRRPHRRDREQEQGVMVDTPMDPAESFAEAPASSVSDGQSQAVPAANLQSQETQQPGEEPLQGSMRETEEPQEMPGSQQMPGSQEMAASRETDDDFFVPEVQNLDAATEGGCSCCG</sequence>
<evidence type="ECO:0000259" key="2">
    <source>
        <dbReference type="Pfam" id="PF02229"/>
    </source>
</evidence>
<dbReference type="GO" id="GO:0006355">
    <property type="term" value="P:regulation of DNA-templated transcription"/>
    <property type="evidence" value="ECO:0007669"/>
    <property type="project" value="InterPro"/>
</dbReference>
<evidence type="ECO:0000256" key="1">
    <source>
        <dbReference type="SAM" id="MobiDB-lite"/>
    </source>
</evidence>